<dbReference type="EMBL" id="MU001682">
    <property type="protein sequence ID" value="KAF2456934.1"/>
    <property type="molecule type" value="Genomic_DNA"/>
</dbReference>
<organism evidence="1 2">
    <name type="scientific">Lineolata rhizophorae</name>
    <dbReference type="NCBI Taxonomy" id="578093"/>
    <lineage>
        <taxon>Eukaryota</taxon>
        <taxon>Fungi</taxon>
        <taxon>Dikarya</taxon>
        <taxon>Ascomycota</taxon>
        <taxon>Pezizomycotina</taxon>
        <taxon>Dothideomycetes</taxon>
        <taxon>Dothideomycetes incertae sedis</taxon>
        <taxon>Lineolatales</taxon>
        <taxon>Lineolataceae</taxon>
        <taxon>Lineolata</taxon>
    </lineage>
</organism>
<proteinExistence type="predicted"/>
<reference evidence="1" key="1">
    <citation type="journal article" date="2020" name="Stud. Mycol.">
        <title>101 Dothideomycetes genomes: a test case for predicting lifestyles and emergence of pathogens.</title>
        <authorList>
            <person name="Haridas S."/>
            <person name="Albert R."/>
            <person name="Binder M."/>
            <person name="Bloem J."/>
            <person name="Labutti K."/>
            <person name="Salamov A."/>
            <person name="Andreopoulos B."/>
            <person name="Baker S."/>
            <person name="Barry K."/>
            <person name="Bills G."/>
            <person name="Bluhm B."/>
            <person name="Cannon C."/>
            <person name="Castanera R."/>
            <person name="Culley D."/>
            <person name="Daum C."/>
            <person name="Ezra D."/>
            <person name="Gonzalez J."/>
            <person name="Henrissat B."/>
            <person name="Kuo A."/>
            <person name="Liang C."/>
            <person name="Lipzen A."/>
            <person name="Lutzoni F."/>
            <person name="Magnuson J."/>
            <person name="Mondo S."/>
            <person name="Nolan M."/>
            <person name="Ohm R."/>
            <person name="Pangilinan J."/>
            <person name="Park H.-J."/>
            <person name="Ramirez L."/>
            <person name="Alfaro M."/>
            <person name="Sun H."/>
            <person name="Tritt A."/>
            <person name="Yoshinaga Y."/>
            <person name="Zwiers L.-H."/>
            <person name="Turgeon B."/>
            <person name="Goodwin S."/>
            <person name="Spatafora J."/>
            <person name="Crous P."/>
            <person name="Grigoriev I."/>
        </authorList>
    </citation>
    <scope>NUCLEOTIDE SEQUENCE</scope>
    <source>
        <strain evidence="1">ATCC 16933</strain>
    </source>
</reference>
<evidence type="ECO:0000313" key="1">
    <source>
        <dbReference type="EMBL" id="KAF2456934.1"/>
    </source>
</evidence>
<dbReference type="Proteomes" id="UP000799766">
    <property type="component" value="Unassembled WGS sequence"/>
</dbReference>
<keyword evidence="2" id="KW-1185">Reference proteome</keyword>
<protein>
    <submittedName>
        <fullName evidence="1">Uncharacterized protein</fullName>
    </submittedName>
</protein>
<accession>A0A6A6NZH3</accession>
<name>A0A6A6NZH3_9PEZI</name>
<dbReference type="AlphaFoldDB" id="A0A6A6NZH3"/>
<sequence>MGWVGCDSMQRTAELAMGRMEVTCGRLLHLGFPQFPRTRAAVSGTELSAETVRGNVVSSDTTLWIAGREIQDQQLSQIVYVKAQWVKIHFRYLSHGFYQNIRGPKWLWLRYGYCWIREIRPKPVEGAQRWAYYTLVVLIPRISADGSLHEALVFLELDELCISLECFLVIRRVGDTCDVFERLGPVNPHDPNSYEELRDPLLFRKQRLPYFIPESDSVIKPLREWCTVRPK</sequence>
<gene>
    <name evidence="1" type="ORF">BDY21DRAFT_46653</name>
</gene>
<evidence type="ECO:0000313" key="2">
    <source>
        <dbReference type="Proteomes" id="UP000799766"/>
    </source>
</evidence>